<dbReference type="EMBL" id="JAAALK010000288">
    <property type="protein sequence ID" value="KAG8052342.1"/>
    <property type="molecule type" value="Genomic_DNA"/>
</dbReference>
<organism evidence="2 3">
    <name type="scientific">Zizania palustris</name>
    <name type="common">Northern wild rice</name>
    <dbReference type="NCBI Taxonomy" id="103762"/>
    <lineage>
        <taxon>Eukaryota</taxon>
        <taxon>Viridiplantae</taxon>
        <taxon>Streptophyta</taxon>
        <taxon>Embryophyta</taxon>
        <taxon>Tracheophyta</taxon>
        <taxon>Spermatophyta</taxon>
        <taxon>Magnoliopsida</taxon>
        <taxon>Liliopsida</taxon>
        <taxon>Poales</taxon>
        <taxon>Poaceae</taxon>
        <taxon>BOP clade</taxon>
        <taxon>Oryzoideae</taxon>
        <taxon>Oryzeae</taxon>
        <taxon>Zizaniinae</taxon>
        <taxon>Zizania</taxon>
    </lineage>
</organism>
<sequence length="285" mass="30034">MRGEGGENRWRRVGRSQQSGTQIREEEGGGNTRGCKSEDKRKDYGGTNQQRKCCQEQVWLGALCPSSSLPFSVDWSPGQMGEGHTSLAFSPISEKSLHPMVVAQGRGKLVVPGGDEVPGKDADLARGGNSVAEIRWPLCGVVTAGDSAVPCKAVVARVTVGGGAAQHPVGVHDGEPPSIPRLGGNLGQWRGGPGAKTSLAVARRGVVRAACDMACSMAEGSIVCGELHDGHLTLLVCGLLDKDGVEHLELLCLPVSPLLPRFCLCIRRRWRCLSMETVVIAVGGV</sequence>
<dbReference type="AlphaFoldDB" id="A0A8J5RQS6"/>
<dbReference type="Proteomes" id="UP000729402">
    <property type="component" value="Unassembled WGS sequence"/>
</dbReference>
<feature type="compositionally biased region" description="Basic and acidic residues" evidence="1">
    <location>
        <begin position="1"/>
        <end position="10"/>
    </location>
</feature>
<evidence type="ECO:0000256" key="1">
    <source>
        <dbReference type="SAM" id="MobiDB-lite"/>
    </source>
</evidence>
<gene>
    <name evidence="2" type="ORF">GUJ93_ZPchr0001g30443</name>
</gene>
<feature type="compositionally biased region" description="Basic and acidic residues" evidence="1">
    <location>
        <begin position="35"/>
        <end position="44"/>
    </location>
</feature>
<feature type="region of interest" description="Disordered" evidence="1">
    <location>
        <begin position="1"/>
        <end position="47"/>
    </location>
</feature>
<protein>
    <submittedName>
        <fullName evidence="2">Uncharacterized protein</fullName>
    </submittedName>
</protein>
<evidence type="ECO:0000313" key="2">
    <source>
        <dbReference type="EMBL" id="KAG8052342.1"/>
    </source>
</evidence>
<name>A0A8J5RQS6_ZIZPA</name>
<accession>A0A8J5RQS6</accession>
<comment type="caution">
    <text evidence="2">The sequence shown here is derived from an EMBL/GenBank/DDBJ whole genome shotgun (WGS) entry which is preliminary data.</text>
</comment>
<keyword evidence="3" id="KW-1185">Reference proteome</keyword>
<reference evidence="2" key="2">
    <citation type="submission" date="2021-02" db="EMBL/GenBank/DDBJ databases">
        <authorList>
            <person name="Kimball J.A."/>
            <person name="Haas M.W."/>
            <person name="Macchietto M."/>
            <person name="Kono T."/>
            <person name="Duquette J."/>
            <person name="Shao M."/>
        </authorList>
    </citation>
    <scope>NUCLEOTIDE SEQUENCE</scope>
    <source>
        <tissue evidence="2">Fresh leaf tissue</tissue>
    </source>
</reference>
<proteinExistence type="predicted"/>
<reference evidence="2" key="1">
    <citation type="journal article" date="2021" name="bioRxiv">
        <title>Whole Genome Assembly and Annotation of Northern Wild Rice, Zizania palustris L., Supports a Whole Genome Duplication in the Zizania Genus.</title>
        <authorList>
            <person name="Haas M."/>
            <person name="Kono T."/>
            <person name="Macchietto M."/>
            <person name="Millas R."/>
            <person name="McGilp L."/>
            <person name="Shao M."/>
            <person name="Duquette J."/>
            <person name="Hirsch C.N."/>
            <person name="Kimball J."/>
        </authorList>
    </citation>
    <scope>NUCLEOTIDE SEQUENCE</scope>
    <source>
        <tissue evidence="2">Fresh leaf tissue</tissue>
    </source>
</reference>
<evidence type="ECO:0000313" key="3">
    <source>
        <dbReference type="Proteomes" id="UP000729402"/>
    </source>
</evidence>